<evidence type="ECO:0000259" key="1">
    <source>
        <dbReference type="PROSITE" id="PS50802"/>
    </source>
</evidence>
<dbReference type="PANTHER" id="PTHR12419:SF10">
    <property type="entry name" value="DEUBIQUITINASE OTUD6B"/>
    <property type="match status" value="1"/>
</dbReference>
<dbReference type="InterPro" id="IPR003323">
    <property type="entry name" value="OTU_dom"/>
</dbReference>
<feature type="domain" description="OTU" evidence="1">
    <location>
        <begin position="187"/>
        <end position="326"/>
    </location>
</feature>
<dbReference type="Gene3D" id="3.90.70.80">
    <property type="match status" value="1"/>
</dbReference>
<organism evidence="2 3">
    <name type="scientific">Batrachochytrium salamandrivorans</name>
    <dbReference type="NCBI Taxonomy" id="1357716"/>
    <lineage>
        <taxon>Eukaryota</taxon>
        <taxon>Fungi</taxon>
        <taxon>Fungi incertae sedis</taxon>
        <taxon>Chytridiomycota</taxon>
        <taxon>Chytridiomycota incertae sedis</taxon>
        <taxon>Chytridiomycetes</taxon>
        <taxon>Rhizophydiales</taxon>
        <taxon>Rhizophydiales incertae sedis</taxon>
        <taxon>Batrachochytrium</taxon>
    </lineage>
</organism>
<dbReference type="InterPro" id="IPR038765">
    <property type="entry name" value="Papain-like_cys_pep_sf"/>
</dbReference>
<dbReference type="CDD" id="cd22748">
    <property type="entry name" value="OTU_OTUD6-like"/>
    <property type="match status" value="1"/>
</dbReference>
<dbReference type="PANTHER" id="PTHR12419">
    <property type="entry name" value="OTU DOMAIN CONTAINING PROTEIN"/>
    <property type="match status" value="1"/>
</dbReference>
<dbReference type="Pfam" id="PF02338">
    <property type="entry name" value="OTU"/>
    <property type="match status" value="1"/>
</dbReference>
<dbReference type="Proteomes" id="UP001648503">
    <property type="component" value="Unassembled WGS sequence"/>
</dbReference>
<proteinExistence type="predicted"/>
<sequence>MDMTSPEYDEMLARHRREAKELVAQVTALRKSIGKGASSKTQKKQVQEQIALLETSLAERHRKECIAAAVAASLPVQDMPAVTSSANDTHTDRTTETSTIIPSASVPELTRVFSIAEALDHIELDDAKDTALAEKTSKKSRQAKRKETKAAKFEEMRQEAMKEAANTLDFKAIEQTDIERITSNMGLSIKEIPADGHCLYNALADQLYIVDPTSNMTFRTLRHLAATYMTDHQDDFMPFLTNNSGNMFTLDEFDEYCRALREDAVWGGQLEIRALSQALNCRICIVQSGLPLLCVGEDLDSSVELRVSYHRRAYGLGAHYNSLTPMAGGLPTVEGINKV</sequence>
<evidence type="ECO:0000313" key="2">
    <source>
        <dbReference type="EMBL" id="KAH6594508.1"/>
    </source>
</evidence>
<dbReference type="InterPro" id="IPR050704">
    <property type="entry name" value="Peptidase_C85-like"/>
</dbReference>
<reference evidence="2 3" key="1">
    <citation type="submission" date="2021-02" db="EMBL/GenBank/DDBJ databases">
        <title>Variation within the Batrachochytrium salamandrivorans European outbreak.</title>
        <authorList>
            <person name="Kelly M."/>
            <person name="Pasmans F."/>
            <person name="Shea T.P."/>
            <person name="Munoz J.F."/>
            <person name="Carranza S."/>
            <person name="Cuomo C.A."/>
            <person name="Martel A."/>
        </authorList>
    </citation>
    <scope>NUCLEOTIDE SEQUENCE [LARGE SCALE GENOMIC DNA]</scope>
    <source>
        <strain evidence="2 3">AMFP18/2</strain>
    </source>
</reference>
<comment type="caution">
    <text evidence="2">The sequence shown here is derived from an EMBL/GenBank/DDBJ whole genome shotgun (WGS) entry which is preliminary data.</text>
</comment>
<protein>
    <recommendedName>
        <fullName evidence="1">OTU domain-containing protein</fullName>
    </recommendedName>
</protein>
<evidence type="ECO:0000313" key="3">
    <source>
        <dbReference type="Proteomes" id="UP001648503"/>
    </source>
</evidence>
<accession>A0ABQ8F9H2</accession>
<gene>
    <name evidence="2" type="ORF">BASA50_006457</name>
</gene>
<dbReference type="SUPFAM" id="SSF54001">
    <property type="entry name" value="Cysteine proteinases"/>
    <property type="match status" value="1"/>
</dbReference>
<name>A0ABQ8F9H2_9FUNG</name>
<dbReference type="PROSITE" id="PS50802">
    <property type="entry name" value="OTU"/>
    <property type="match status" value="1"/>
</dbReference>
<dbReference type="EMBL" id="JAFCIX010000332">
    <property type="protein sequence ID" value="KAH6594508.1"/>
    <property type="molecule type" value="Genomic_DNA"/>
</dbReference>
<keyword evidence="3" id="KW-1185">Reference proteome</keyword>